<dbReference type="InterPro" id="IPR040976">
    <property type="entry name" value="Pkinase_fungal"/>
</dbReference>
<feature type="domain" description="Fungal-type protein kinase" evidence="2">
    <location>
        <begin position="290"/>
        <end position="658"/>
    </location>
</feature>
<feature type="compositionally biased region" description="Low complexity" evidence="1">
    <location>
        <begin position="735"/>
        <end position="746"/>
    </location>
</feature>
<dbReference type="SUPFAM" id="SSF56112">
    <property type="entry name" value="Protein kinase-like (PK-like)"/>
    <property type="match status" value="1"/>
</dbReference>
<feature type="compositionally biased region" description="Polar residues" evidence="1">
    <location>
        <begin position="258"/>
        <end position="267"/>
    </location>
</feature>
<feature type="region of interest" description="Disordered" evidence="1">
    <location>
        <begin position="1"/>
        <end position="124"/>
    </location>
</feature>
<dbReference type="Proteomes" id="UP000383932">
    <property type="component" value="Unassembled WGS sequence"/>
</dbReference>
<sequence>MGPQTRNTVRSPRAKRYLVADGASSCSILGKAVTKDPQTPKTEALTDPDDPSGNQSRSVVLASPPAPPRPSKRPFEATSNTPFKPTSSRTGGGKSRSMKANKSGASRPTHSHSHASEPATPRATKQITMDALIEEEMRDAILYDPKFIEHFLSGDSSRLELIVERCRSSNAYDSEEDQWLLPSKISSEDVLYTPLRNILNAIKNAVDNAPSTTGDHEAHPKDQTDQGSDFDTNTSASTNSDSDSASDSDPDDISSSTQFLNTSNNPIPSDEADTADLKPDLSLFENVTCRHWESLRFPIEVKKISSHHKYGIKQLSRYARAVFAHQLHRRHLYGMMVCGTEATFVRFDRAGILYSPRIDICKQSDVFTRAFASLLMLDRADEGYDTSFTTKLNSDGRLEYYIDLPESAFKDTTVTLTSSSKEPEPSGACPKKRRFMVVEKLCHRKSIRGRATIVLRIREIPNETRPADGKRKRKADTLDEPDDPNLKEYVLKLIWRDPNSGSEGEVLEQVTGIYGLAQHVWHCDAPGKCRCSPRIEDCAACVDETVQTAGLKVCENLRDISVYEPPEDEDETQVAPPCVDTTKFRSVSHGRKRRIYSYILMSSIGIPLSAAETPHQFMTAVLDAILGYWRLVNLGILHRDISDGNVMMLDENQDFQRREWTEDKSEKPKATDPILAESEEKLQEILVKLNRNPVGMLSDFDLHAKHSSISLPAVPVGPLDATADILTQPSKASDHGSSPGGSHSPGIPTQDNSLVEMPRLKRRRTNSGSSVAISFTAPSTVTRSLTMSTERSAQVREDRKGPIDFRTGTPAFMSLRVLEVDPGTPYYHNFLDDLESFFWLIFWSAAAHLDPGARHPTRKAQEALDSMDQCALSLLADWKRAKLRQCSKKSGASIKLLLQSFNNSWASHPLFVNTIVRLGNFFETFDYDELSETSPVNIFLNIFDVIMEELDHDRT</sequence>
<dbReference type="OrthoDB" id="2747778at2759"/>
<dbReference type="PANTHER" id="PTHR38248">
    <property type="entry name" value="FUNK1 6"/>
    <property type="match status" value="1"/>
</dbReference>
<protein>
    <recommendedName>
        <fullName evidence="2">Fungal-type protein kinase domain-containing protein</fullName>
    </recommendedName>
</protein>
<reference evidence="3 4" key="1">
    <citation type="journal article" date="2019" name="Fungal Biol. Biotechnol.">
        <title>Draft genome sequence of fastidious pathogen Ceratobasidium theobromae, which causes vascular-streak dieback in Theobroma cacao.</title>
        <authorList>
            <person name="Ali S.S."/>
            <person name="Asman A."/>
            <person name="Shao J."/>
            <person name="Firmansyah A.P."/>
            <person name="Susilo A.W."/>
            <person name="Rosmana A."/>
            <person name="McMahon P."/>
            <person name="Junaid M."/>
            <person name="Guest D."/>
            <person name="Kheng T.Y."/>
            <person name="Meinhardt L.W."/>
            <person name="Bailey B.A."/>
        </authorList>
    </citation>
    <scope>NUCLEOTIDE SEQUENCE [LARGE SCALE GENOMIC DNA]</scope>
    <source>
        <strain evidence="3 4">CT2</strain>
    </source>
</reference>
<feature type="compositionally biased region" description="Polar residues" evidence="1">
    <location>
        <begin position="98"/>
        <end position="108"/>
    </location>
</feature>
<evidence type="ECO:0000256" key="1">
    <source>
        <dbReference type="SAM" id="MobiDB-lite"/>
    </source>
</evidence>
<evidence type="ECO:0000259" key="2">
    <source>
        <dbReference type="Pfam" id="PF17667"/>
    </source>
</evidence>
<evidence type="ECO:0000313" key="3">
    <source>
        <dbReference type="EMBL" id="KAB5590854.1"/>
    </source>
</evidence>
<organism evidence="3 4">
    <name type="scientific">Ceratobasidium theobromae</name>
    <dbReference type="NCBI Taxonomy" id="1582974"/>
    <lineage>
        <taxon>Eukaryota</taxon>
        <taxon>Fungi</taxon>
        <taxon>Dikarya</taxon>
        <taxon>Basidiomycota</taxon>
        <taxon>Agaricomycotina</taxon>
        <taxon>Agaricomycetes</taxon>
        <taxon>Cantharellales</taxon>
        <taxon>Ceratobasidiaceae</taxon>
        <taxon>Ceratobasidium</taxon>
    </lineage>
</organism>
<dbReference type="AlphaFoldDB" id="A0A5N5QGQ6"/>
<gene>
    <name evidence="3" type="ORF">CTheo_5697</name>
</gene>
<dbReference type="InterPro" id="IPR011009">
    <property type="entry name" value="Kinase-like_dom_sf"/>
</dbReference>
<feature type="domain" description="Fungal-type protein kinase" evidence="2">
    <location>
        <begin position="799"/>
        <end position="843"/>
    </location>
</feature>
<dbReference type="EMBL" id="SSOP01000140">
    <property type="protein sequence ID" value="KAB5590854.1"/>
    <property type="molecule type" value="Genomic_DNA"/>
</dbReference>
<feature type="compositionally biased region" description="Basic and acidic residues" evidence="1">
    <location>
        <begin position="214"/>
        <end position="224"/>
    </location>
</feature>
<feature type="compositionally biased region" description="Polar residues" evidence="1">
    <location>
        <begin position="1"/>
        <end position="10"/>
    </location>
</feature>
<feature type="region of interest" description="Disordered" evidence="1">
    <location>
        <begin position="729"/>
        <end position="754"/>
    </location>
</feature>
<evidence type="ECO:0000313" key="4">
    <source>
        <dbReference type="Proteomes" id="UP000383932"/>
    </source>
</evidence>
<feature type="compositionally biased region" description="Low complexity" evidence="1">
    <location>
        <begin position="229"/>
        <end position="243"/>
    </location>
</feature>
<dbReference type="Pfam" id="PF17667">
    <property type="entry name" value="Pkinase_fungal"/>
    <property type="match status" value="2"/>
</dbReference>
<accession>A0A5N5QGQ6</accession>
<keyword evidence="4" id="KW-1185">Reference proteome</keyword>
<name>A0A5N5QGQ6_9AGAM</name>
<dbReference type="PANTHER" id="PTHR38248:SF2">
    <property type="entry name" value="FUNK1 11"/>
    <property type="match status" value="1"/>
</dbReference>
<feature type="region of interest" description="Disordered" evidence="1">
    <location>
        <begin position="208"/>
        <end position="274"/>
    </location>
</feature>
<comment type="caution">
    <text evidence="3">The sequence shown here is derived from an EMBL/GenBank/DDBJ whole genome shotgun (WGS) entry which is preliminary data.</text>
</comment>
<proteinExistence type="predicted"/>